<dbReference type="RefSeq" id="WP_151537842.1">
    <property type="nucleotide sequence ID" value="NZ_WBMR01000001.1"/>
</dbReference>
<keyword evidence="4" id="KW-1185">Reference proteome</keyword>
<evidence type="ECO:0000259" key="2">
    <source>
        <dbReference type="Pfam" id="PF16655"/>
    </source>
</evidence>
<evidence type="ECO:0000313" key="4">
    <source>
        <dbReference type="Proteomes" id="UP000483004"/>
    </source>
</evidence>
<dbReference type="Proteomes" id="UP000483004">
    <property type="component" value="Unassembled WGS sequence"/>
</dbReference>
<dbReference type="InterPro" id="IPR038607">
    <property type="entry name" value="PhoD-like_sf"/>
</dbReference>
<sequence length="515" mass="56626">MITRRSLLAGGASLGIAAALGVPPVRAAARRAPLGEVFRLGVASGEPAPDGVVLWTRLATDPLAPDGLGGMPHRPVPVEWQVAEDERFRKIVRSGAQVAVPESAHSVHVELDGLRPGAEYFYRFKAAGQVSPVGRTLTAPAPGTSGRALNLSFTSCADYQVGWFTAYRRMAEDHPDLIAFLGDYIYEYGDYKYPVRDQAGGECFDLAGYRLRHTQHKTDPELQLAHAVAPWVTVFDDHDVENAWAGDVPEQPDPPFLPRRAAAFQAFYENMPLRRAQKPVGAALHLYRTVRWGSVANLHMLDTRQYRDLYACNDGKSGTIGADCTERLAPNRTILGQEQEDWLAGQLKESRATWDLLVQQVFFMEMDWTNGEAKGYSNEGWDGYTASRNRVAAAIDDNKRNGVVLTGDVHSHWAGEVKRDYQDPESKSVAVELVSTSVTSAGNGLDEYPNTAQLLAENPHVKFFNGRRGYVRSVISGREMKVDFRSLPVVTQPYALAYTSGSFAIEPGDPSLHPA</sequence>
<dbReference type="AlphaFoldDB" id="A0A6L3W6A3"/>
<dbReference type="PROSITE" id="PS51318">
    <property type="entry name" value="TAT"/>
    <property type="match status" value="1"/>
</dbReference>
<evidence type="ECO:0000259" key="1">
    <source>
        <dbReference type="Pfam" id="PF09423"/>
    </source>
</evidence>
<dbReference type="Gene3D" id="2.60.40.380">
    <property type="entry name" value="Purple acid phosphatase-like, N-terminal"/>
    <property type="match status" value="1"/>
</dbReference>
<dbReference type="InterPro" id="IPR032093">
    <property type="entry name" value="PhoD_N"/>
</dbReference>
<dbReference type="InterPro" id="IPR052900">
    <property type="entry name" value="Phospholipid_Metab_Enz"/>
</dbReference>
<dbReference type="Pfam" id="PF16655">
    <property type="entry name" value="PhoD_N"/>
    <property type="match status" value="1"/>
</dbReference>
<comment type="caution">
    <text evidence="3">The sequence shown here is derived from an EMBL/GenBank/DDBJ whole genome shotgun (WGS) entry which is preliminary data.</text>
</comment>
<dbReference type="SUPFAM" id="SSF56300">
    <property type="entry name" value="Metallo-dependent phosphatases"/>
    <property type="match status" value="1"/>
</dbReference>
<organism evidence="3 4">
    <name type="scientific">Actinomadura montaniterrae</name>
    <dbReference type="NCBI Taxonomy" id="1803903"/>
    <lineage>
        <taxon>Bacteria</taxon>
        <taxon>Bacillati</taxon>
        <taxon>Actinomycetota</taxon>
        <taxon>Actinomycetes</taxon>
        <taxon>Streptosporangiales</taxon>
        <taxon>Thermomonosporaceae</taxon>
        <taxon>Actinomadura</taxon>
    </lineage>
</organism>
<feature type="domain" description="Phospholipase D N-terminal" evidence="2">
    <location>
        <begin position="40"/>
        <end position="138"/>
    </location>
</feature>
<dbReference type="Gene3D" id="3.60.21.70">
    <property type="entry name" value="PhoD-like phosphatase"/>
    <property type="match status" value="1"/>
</dbReference>
<protein>
    <submittedName>
        <fullName evidence="3">Alkaline phosphatase</fullName>
    </submittedName>
</protein>
<dbReference type="OrthoDB" id="327733at2"/>
<dbReference type="InterPro" id="IPR006311">
    <property type="entry name" value="TAT_signal"/>
</dbReference>
<gene>
    <name evidence="3" type="ORF">F9B16_00885</name>
</gene>
<dbReference type="Pfam" id="PF09423">
    <property type="entry name" value="PhoD"/>
    <property type="match status" value="1"/>
</dbReference>
<reference evidence="3 4" key="1">
    <citation type="submission" date="2019-09" db="EMBL/GenBank/DDBJ databases">
        <title>Actinomadura physcomitrii sp. nov., a novel actinomycete isolated from moss [Physcomitrium sphaericum (Ludw) Fuernr].</title>
        <authorList>
            <person name="Liu C."/>
            <person name="Zhuang X."/>
        </authorList>
    </citation>
    <scope>NUCLEOTIDE SEQUENCE [LARGE SCALE GENOMIC DNA]</scope>
    <source>
        <strain evidence="3 4">CYP1-1B</strain>
    </source>
</reference>
<name>A0A6L3W6A3_9ACTN</name>
<dbReference type="PANTHER" id="PTHR43606">
    <property type="entry name" value="PHOSPHATASE, PUTATIVE (AFU_ORTHOLOGUE AFUA_6G08710)-RELATED"/>
    <property type="match status" value="1"/>
</dbReference>
<dbReference type="CDD" id="cd07389">
    <property type="entry name" value="MPP_PhoD"/>
    <property type="match status" value="1"/>
</dbReference>
<dbReference type="InterPro" id="IPR029052">
    <property type="entry name" value="Metallo-depent_PP-like"/>
</dbReference>
<dbReference type="EMBL" id="WBMR01000001">
    <property type="protein sequence ID" value="KAB2390418.1"/>
    <property type="molecule type" value="Genomic_DNA"/>
</dbReference>
<proteinExistence type="predicted"/>
<dbReference type="InterPro" id="IPR018946">
    <property type="entry name" value="PhoD-like_MPP"/>
</dbReference>
<accession>A0A6L3W6A3</accession>
<evidence type="ECO:0000313" key="3">
    <source>
        <dbReference type="EMBL" id="KAB2390418.1"/>
    </source>
</evidence>
<feature type="domain" description="PhoD-like phosphatase metallophosphatase" evidence="1">
    <location>
        <begin position="152"/>
        <end position="484"/>
    </location>
</feature>
<dbReference type="PANTHER" id="PTHR43606:SF2">
    <property type="entry name" value="ALKALINE PHOSPHATASE FAMILY PROTEIN (AFU_ORTHOLOGUE AFUA_5G03860)"/>
    <property type="match status" value="1"/>
</dbReference>